<evidence type="ECO:0000313" key="3">
    <source>
        <dbReference type="Proteomes" id="UP000001444"/>
    </source>
</evidence>
<sequence length="65" mass="7065">MTVLTDTNVDSDIVREPGGNGILDRGGTFLQLRNYVRSAGRTTTTPSTACAPRPSRIRSTCPRTR</sequence>
<protein>
    <submittedName>
        <fullName evidence="2">Uncharacterized protein</fullName>
    </submittedName>
</protein>
<evidence type="ECO:0000256" key="1">
    <source>
        <dbReference type="SAM" id="MobiDB-lite"/>
    </source>
</evidence>
<name>C9ZC93_STRSW</name>
<feature type="region of interest" description="Disordered" evidence="1">
    <location>
        <begin position="40"/>
        <end position="65"/>
    </location>
</feature>
<dbReference type="EMBL" id="FN554889">
    <property type="protein sequence ID" value="CBG73293.1"/>
    <property type="molecule type" value="Genomic_DNA"/>
</dbReference>
<dbReference type="HOGENOM" id="CLU_2848133_0_0_11"/>
<gene>
    <name evidence="2" type="ordered locus">SCAB_62751</name>
</gene>
<keyword evidence="3" id="KW-1185">Reference proteome</keyword>
<dbReference type="KEGG" id="scb:SCAB_62751"/>
<dbReference type="AlphaFoldDB" id="C9ZC93"/>
<dbReference type="STRING" id="680198.SCAB_62751"/>
<evidence type="ECO:0000313" key="2">
    <source>
        <dbReference type="EMBL" id="CBG73293.1"/>
    </source>
</evidence>
<accession>C9ZC93</accession>
<dbReference type="Proteomes" id="UP000001444">
    <property type="component" value="Chromosome"/>
</dbReference>
<reference evidence="2 3" key="1">
    <citation type="journal article" date="2010" name="Mol. Plant Microbe Interact.">
        <title>Streptomyces scabies 87-22 contains a coronafacic acid-like biosynthetic cluster that contributes to plant-microbe interactions.</title>
        <authorList>
            <person name="Bignell D.R."/>
            <person name="Seipke R.F."/>
            <person name="Huguet-Tapia J.C."/>
            <person name="Chambers A.H."/>
            <person name="Parry R.J."/>
            <person name="Loria R."/>
        </authorList>
    </citation>
    <scope>NUCLEOTIDE SEQUENCE [LARGE SCALE GENOMIC DNA]</scope>
    <source>
        <strain evidence="2 3">87.22</strain>
    </source>
</reference>
<organism evidence="2 3">
    <name type="scientific">Streptomyces scabiei (strain 87.22)</name>
    <dbReference type="NCBI Taxonomy" id="680198"/>
    <lineage>
        <taxon>Bacteria</taxon>
        <taxon>Bacillati</taxon>
        <taxon>Actinomycetota</taxon>
        <taxon>Actinomycetes</taxon>
        <taxon>Kitasatosporales</taxon>
        <taxon>Streptomycetaceae</taxon>
        <taxon>Streptomyces</taxon>
    </lineage>
</organism>
<proteinExistence type="predicted"/>